<keyword evidence="2" id="KW-1185">Reference proteome</keyword>
<name>A0ABZ3IEN7_9FIRM</name>
<evidence type="ECO:0000313" key="1">
    <source>
        <dbReference type="EMBL" id="XFO64160.1"/>
    </source>
</evidence>
<protein>
    <submittedName>
        <fullName evidence="1">Uncharacterized protein</fullName>
    </submittedName>
</protein>
<proteinExistence type="predicted"/>
<accession>A0ABZ3IEN7</accession>
<sequence>MDGFDRMKLACQRFKNHEYGIEDFQSWLETGFSATRGGKNFRIILERALNDLERIRFLKPEEDHYVYGNEIADRLVIEIEEYKTSVQKLGYYP</sequence>
<dbReference type="EMBL" id="CP155573">
    <property type="protein sequence ID" value="XFO64160.1"/>
    <property type="molecule type" value="Genomic_DNA"/>
</dbReference>
<gene>
    <name evidence="1" type="ORF">SPSIL_002500</name>
</gene>
<dbReference type="Proteomes" id="UP000216752">
    <property type="component" value="Chromosome"/>
</dbReference>
<evidence type="ECO:0000313" key="2">
    <source>
        <dbReference type="Proteomes" id="UP000216752"/>
    </source>
</evidence>
<reference evidence="1" key="1">
    <citation type="submission" date="2024-05" db="EMBL/GenBank/DDBJ databases">
        <title>Isolation and characterization of Sporomusa carbonis sp. nov., a carboxydotrophic hydrogenogen in the genus of Sporomusa isolated from a charcoal burning pile.</title>
        <authorList>
            <person name="Boeer T."/>
            <person name="Rosenbaum F."/>
            <person name="Eysell L."/>
            <person name="Mueller V."/>
            <person name="Daniel R."/>
            <person name="Poehlein A."/>
        </authorList>
    </citation>
    <scope>NUCLEOTIDE SEQUENCE [LARGE SCALE GENOMIC DNA]</scope>
    <source>
        <strain evidence="1">DSM 10669</strain>
    </source>
</reference>
<organism evidence="1 2">
    <name type="scientific">Sporomusa silvacetica DSM 10669</name>
    <dbReference type="NCBI Taxonomy" id="1123289"/>
    <lineage>
        <taxon>Bacteria</taxon>
        <taxon>Bacillati</taxon>
        <taxon>Bacillota</taxon>
        <taxon>Negativicutes</taxon>
        <taxon>Selenomonadales</taxon>
        <taxon>Sporomusaceae</taxon>
        <taxon>Sporomusa</taxon>
    </lineage>
</organism>
<dbReference type="RefSeq" id="WP_094605346.1">
    <property type="nucleotide sequence ID" value="NZ_CP155573.1"/>
</dbReference>